<evidence type="ECO:0000256" key="3">
    <source>
        <dbReference type="ARBA" id="ARBA00048267"/>
    </source>
</evidence>
<evidence type="ECO:0000256" key="4">
    <source>
        <dbReference type="PROSITE-ProRule" id="PRU00050"/>
    </source>
</evidence>
<dbReference type="Gene3D" id="3.40.50.180">
    <property type="entry name" value="Methylesterase CheB, C-terminal domain"/>
    <property type="match status" value="1"/>
</dbReference>
<dbReference type="GO" id="GO:0005737">
    <property type="term" value="C:cytoplasm"/>
    <property type="evidence" value="ECO:0007669"/>
    <property type="project" value="InterPro"/>
</dbReference>
<feature type="active site" evidence="4">
    <location>
        <position position="135"/>
    </location>
</feature>
<dbReference type="PANTHER" id="PTHR42872:SF6">
    <property type="entry name" value="PROTEIN-GLUTAMATE METHYLESTERASE_PROTEIN-GLUTAMINE GLUTAMINASE"/>
    <property type="match status" value="1"/>
</dbReference>
<name>A0A6V8LQ47_9BACT</name>
<dbReference type="GO" id="GO:0008984">
    <property type="term" value="F:protein-glutamate methylesterase activity"/>
    <property type="evidence" value="ECO:0007669"/>
    <property type="project" value="UniProtKB-EC"/>
</dbReference>
<feature type="active site" evidence="4">
    <location>
        <position position="42"/>
    </location>
</feature>
<dbReference type="RefSeq" id="WP_173081805.1">
    <property type="nucleotide sequence ID" value="NZ_BLTE01000003.1"/>
</dbReference>
<evidence type="ECO:0000256" key="1">
    <source>
        <dbReference type="ARBA" id="ARBA00022801"/>
    </source>
</evidence>
<sequence>MTARRYPPILAVGASTGGPKAVADLLAGLPAGFPGAVLVAQHLDDAFSDNLADWLGLQSGLPVTLAREGDRLLPGRVYVARGGHHLVVNAVNTLSYSDEPAACAYRPCIDALFESLAASALRPGVAVLLTGMGADGAKGLLALRGKGWLTIAQDRASSTVYGMPKAARDLGAASLVLPLSAIAAQAAKHLPRT</sequence>
<dbReference type="InterPro" id="IPR035909">
    <property type="entry name" value="CheB_C"/>
</dbReference>
<evidence type="ECO:0000313" key="7">
    <source>
        <dbReference type="Proteomes" id="UP000494245"/>
    </source>
</evidence>
<dbReference type="SUPFAM" id="SSF52738">
    <property type="entry name" value="Methylesterase CheB, C-terminal domain"/>
    <property type="match status" value="1"/>
</dbReference>
<dbReference type="PROSITE" id="PS50122">
    <property type="entry name" value="CHEB"/>
    <property type="match status" value="1"/>
</dbReference>
<dbReference type="GO" id="GO:0000156">
    <property type="term" value="F:phosphorelay response regulator activity"/>
    <property type="evidence" value="ECO:0007669"/>
    <property type="project" value="InterPro"/>
</dbReference>
<proteinExistence type="predicted"/>
<evidence type="ECO:0000259" key="5">
    <source>
        <dbReference type="PROSITE" id="PS50122"/>
    </source>
</evidence>
<dbReference type="GO" id="GO:0006935">
    <property type="term" value="P:chemotaxis"/>
    <property type="evidence" value="ECO:0007669"/>
    <property type="project" value="UniProtKB-UniRule"/>
</dbReference>
<reference evidence="6 7" key="1">
    <citation type="submission" date="2020-04" db="EMBL/GenBank/DDBJ databases">
        <authorList>
            <consortium name="Desulfovibrio sp. FSS-1 genome sequencing consortium"/>
            <person name="Shimoshige H."/>
            <person name="Kobayashi H."/>
            <person name="Maekawa T."/>
        </authorList>
    </citation>
    <scope>NUCLEOTIDE SEQUENCE [LARGE SCALE GENOMIC DNA]</scope>
    <source>
        <strain evidence="6 7">SIID29052-01</strain>
    </source>
</reference>
<feature type="active site" evidence="4">
    <location>
        <position position="15"/>
    </location>
</feature>
<keyword evidence="7" id="KW-1185">Reference proteome</keyword>
<protein>
    <recommendedName>
        <fullName evidence="2">protein-glutamate methylesterase</fullName>
        <ecNumber evidence="2">3.1.1.61</ecNumber>
    </recommendedName>
</protein>
<accession>A0A6V8LQ47</accession>
<organism evidence="6 7">
    <name type="scientific">Fundidesulfovibrio magnetotacticus</name>
    <dbReference type="NCBI Taxonomy" id="2730080"/>
    <lineage>
        <taxon>Bacteria</taxon>
        <taxon>Pseudomonadati</taxon>
        <taxon>Thermodesulfobacteriota</taxon>
        <taxon>Desulfovibrionia</taxon>
        <taxon>Desulfovibrionales</taxon>
        <taxon>Desulfovibrionaceae</taxon>
        <taxon>Fundidesulfovibrio</taxon>
    </lineage>
</organism>
<keyword evidence="1 4" id="KW-0378">Hydrolase</keyword>
<feature type="domain" description="CheB-type methylesterase" evidence="5">
    <location>
        <begin position="5"/>
        <end position="193"/>
    </location>
</feature>
<dbReference type="PANTHER" id="PTHR42872">
    <property type="entry name" value="PROTEIN-GLUTAMATE METHYLESTERASE/PROTEIN-GLUTAMINE GLUTAMINASE"/>
    <property type="match status" value="1"/>
</dbReference>
<dbReference type="EMBL" id="BLTE01000003">
    <property type="protein sequence ID" value="GFK93100.1"/>
    <property type="molecule type" value="Genomic_DNA"/>
</dbReference>
<dbReference type="Pfam" id="PF01339">
    <property type="entry name" value="CheB_methylest"/>
    <property type="match status" value="1"/>
</dbReference>
<dbReference type="EC" id="3.1.1.61" evidence="2"/>
<evidence type="ECO:0000256" key="2">
    <source>
        <dbReference type="ARBA" id="ARBA00039140"/>
    </source>
</evidence>
<comment type="caution">
    <text evidence="6">The sequence shown here is derived from an EMBL/GenBank/DDBJ whole genome shotgun (WGS) entry which is preliminary data.</text>
</comment>
<keyword evidence="4" id="KW-0145">Chemotaxis</keyword>
<gene>
    <name evidence="6" type="primary">cheB2</name>
    <name evidence="6" type="ORF">NNJEOMEG_00929</name>
</gene>
<comment type="catalytic activity">
    <reaction evidence="3">
        <text>[protein]-L-glutamate 5-O-methyl ester + H2O = L-glutamyl-[protein] + methanol + H(+)</text>
        <dbReference type="Rhea" id="RHEA:23236"/>
        <dbReference type="Rhea" id="RHEA-COMP:10208"/>
        <dbReference type="Rhea" id="RHEA-COMP:10311"/>
        <dbReference type="ChEBI" id="CHEBI:15377"/>
        <dbReference type="ChEBI" id="CHEBI:15378"/>
        <dbReference type="ChEBI" id="CHEBI:17790"/>
        <dbReference type="ChEBI" id="CHEBI:29973"/>
        <dbReference type="ChEBI" id="CHEBI:82795"/>
        <dbReference type="EC" id="3.1.1.61"/>
    </reaction>
</comment>
<dbReference type="CDD" id="cd16432">
    <property type="entry name" value="CheB_Rec"/>
    <property type="match status" value="1"/>
</dbReference>
<dbReference type="Proteomes" id="UP000494245">
    <property type="component" value="Unassembled WGS sequence"/>
</dbReference>
<dbReference type="InterPro" id="IPR000673">
    <property type="entry name" value="Sig_transdc_resp-reg_Me-estase"/>
</dbReference>
<evidence type="ECO:0000313" key="6">
    <source>
        <dbReference type="EMBL" id="GFK93100.1"/>
    </source>
</evidence>
<reference evidence="6 7" key="2">
    <citation type="submission" date="2020-05" db="EMBL/GenBank/DDBJ databases">
        <title>Draft genome sequence of Desulfovibrio sp. strainFSS-1.</title>
        <authorList>
            <person name="Shimoshige H."/>
            <person name="Kobayashi H."/>
            <person name="Maekawa T."/>
        </authorList>
    </citation>
    <scope>NUCLEOTIDE SEQUENCE [LARGE SCALE GENOMIC DNA]</scope>
    <source>
        <strain evidence="6 7">SIID29052-01</strain>
    </source>
</reference>
<dbReference type="AlphaFoldDB" id="A0A6V8LQ47"/>